<keyword evidence="2" id="KW-0456">Lyase</keyword>
<dbReference type="AlphaFoldDB" id="A0A2W7NFG0"/>
<protein>
    <submittedName>
        <fullName evidence="4">L-fuculose-phosphate aldolase</fullName>
    </submittedName>
</protein>
<evidence type="ECO:0000313" key="5">
    <source>
        <dbReference type="Proteomes" id="UP000249239"/>
    </source>
</evidence>
<evidence type="ECO:0000259" key="3">
    <source>
        <dbReference type="SMART" id="SM01007"/>
    </source>
</evidence>
<feature type="domain" description="Class II aldolase/adducin N-terminal" evidence="3">
    <location>
        <begin position="5"/>
        <end position="181"/>
    </location>
</feature>
<dbReference type="InterPro" id="IPR001303">
    <property type="entry name" value="Aldolase_II/adducin_N"/>
</dbReference>
<dbReference type="GO" id="GO:0016832">
    <property type="term" value="F:aldehyde-lyase activity"/>
    <property type="evidence" value="ECO:0007669"/>
    <property type="project" value="TreeGrafter"/>
</dbReference>
<dbReference type="GO" id="GO:0046872">
    <property type="term" value="F:metal ion binding"/>
    <property type="evidence" value="ECO:0007669"/>
    <property type="project" value="UniProtKB-KW"/>
</dbReference>
<sequence length="419" mass="46498">MHPRDQIVMIIDKIYRQGMTTTSGGNISIMDENGDMWVTPSAVDKGNLRAADIMCVKKDGTIVGPHKPSSEYPFHKAIFDARPEFKAVIHAHPPALVSFSIARVVPDVNVMPYTRKYCGKVGFAPYGLPGSDELGEKIAAQFVKGDDGVIMENHGTVVAGTDMLDAYRRFESFEYCSRTIINAKTLGDCKTLTDAQHEAYLAKVSVQLPEMASAEHPSCEKGIRKEIVDILQRSCRQNMMAGSFGTVSVRWKGNDFVITPADMMRWDIEVEDLVQIKDGHREAGKTPDATVRLHQEIYKRHPHVNSIITTPAPYLMGFGVAHKKFDVRTIPESWIFLQDVNNYAFGDHDKVVSVLGNDTPVVIVENEMVVVTSDKLLQTFDKLEVAEFSAMSLVQGGVIGQLQPIGNAEIEDLRKKFLG</sequence>
<feature type="domain" description="Class II aldolase/adducin N-terminal" evidence="3">
    <location>
        <begin position="225"/>
        <end position="394"/>
    </location>
</feature>
<evidence type="ECO:0000256" key="1">
    <source>
        <dbReference type="ARBA" id="ARBA00022723"/>
    </source>
</evidence>
<proteinExistence type="predicted"/>
<gene>
    <name evidence="4" type="ORF">LX69_01053</name>
</gene>
<organism evidence="4 5">
    <name type="scientific">Breznakibacter xylanolyticus</name>
    <dbReference type="NCBI Taxonomy" id="990"/>
    <lineage>
        <taxon>Bacteria</taxon>
        <taxon>Pseudomonadati</taxon>
        <taxon>Bacteroidota</taxon>
        <taxon>Bacteroidia</taxon>
        <taxon>Marinilabiliales</taxon>
        <taxon>Marinilabiliaceae</taxon>
        <taxon>Breznakibacter</taxon>
    </lineage>
</organism>
<dbReference type="GO" id="GO:0019323">
    <property type="term" value="P:pentose catabolic process"/>
    <property type="evidence" value="ECO:0007669"/>
    <property type="project" value="TreeGrafter"/>
</dbReference>
<comment type="caution">
    <text evidence="4">The sequence shown here is derived from an EMBL/GenBank/DDBJ whole genome shotgun (WGS) entry which is preliminary data.</text>
</comment>
<dbReference type="Pfam" id="PF00596">
    <property type="entry name" value="Aldolase_II"/>
    <property type="match status" value="2"/>
</dbReference>
<dbReference type="InterPro" id="IPR050197">
    <property type="entry name" value="Aldolase_class_II_sugar_metab"/>
</dbReference>
<accession>A0A2W7NFG0</accession>
<dbReference type="Gene3D" id="3.40.225.10">
    <property type="entry name" value="Class II aldolase/adducin N-terminal domain"/>
    <property type="match status" value="2"/>
</dbReference>
<dbReference type="SUPFAM" id="SSF53639">
    <property type="entry name" value="AraD/HMP-PK domain-like"/>
    <property type="match status" value="2"/>
</dbReference>
<dbReference type="GO" id="GO:0005829">
    <property type="term" value="C:cytosol"/>
    <property type="evidence" value="ECO:0007669"/>
    <property type="project" value="TreeGrafter"/>
</dbReference>
<dbReference type="EMBL" id="QKZK01000006">
    <property type="protein sequence ID" value="PZX18660.1"/>
    <property type="molecule type" value="Genomic_DNA"/>
</dbReference>
<evidence type="ECO:0000256" key="2">
    <source>
        <dbReference type="ARBA" id="ARBA00023239"/>
    </source>
</evidence>
<dbReference type="Proteomes" id="UP000249239">
    <property type="component" value="Unassembled WGS sequence"/>
</dbReference>
<keyword evidence="1" id="KW-0479">Metal-binding</keyword>
<evidence type="ECO:0000313" key="4">
    <source>
        <dbReference type="EMBL" id="PZX18660.1"/>
    </source>
</evidence>
<name>A0A2W7NFG0_9BACT</name>
<keyword evidence="5" id="KW-1185">Reference proteome</keyword>
<dbReference type="OrthoDB" id="9784634at2"/>
<dbReference type="PANTHER" id="PTHR22789">
    <property type="entry name" value="FUCULOSE PHOSPHATE ALDOLASE"/>
    <property type="match status" value="1"/>
</dbReference>
<reference evidence="4 5" key="1">
    <citation type="submission" date="2018-06" db="EMBL/GenBank/DDBJ databases">
        <title>Genomic Encyclopedia of Archaeal and Bacterial Type Strains, Phase II (KMG-II): from individual species to whole genera.</title>
        <authorList>
            <person name="Goeker M."/>
        </authorList>
    </citation>
    <scope>NUCLEOTIDE SEQUENCE [LARGE SCALE GENOMIC DNA]</scope>
    <source>
        <strain evidence="4 5">DSM 6779</strain>
    </source>
</reference>
<dbReference type="SMART" id="SM01007">
    <property type="entry name" value="Aldolase_II"/>
    <property type="match status" value="2"/>
</dbReference>
<dbReference type="PANTHER" id="PTHR22789:SF0">
    <property type="entry name" value="3-OXO-TETRONATE 4-PHOSPHATE DECARBOXYLASE-RELATED"/>
    <property type="match status" value="1"/>
</dbReference>
<dbReference type="InterPro" id="IPR036409">
    <property type="entry name" value="Aldolase_II/adducin_N_sf"/>
</dbReference>